<protein>
    <recommendedName>
        <fullName evidence="3">S-adenosyl methyltransferase</fullName>
    </recommendedName>
</protein>
<dbReference type="AlphaFoldDB" id="A0A4D4J934"/>
<reference evidence="2" key="1">
    <citation type="submission" date="2019-04" db="EMBL/GenBank/DDBJ databases">
        <title>Draft genome sequence of Pseudonocardiaceae bacterium SL3-2-4.</title>
        <authorList>
            <person name="Ningsih F."/>
            <person name="Yokota A."/>
            <person name="Sakai Y."/>
            <person name="Nanatani K."/>
            <person name="Yabe S."/>
            <person name="Oetari A."/>
            <person name="Sjamsuridzal W."/>
        </authorList>
    </citation>
    <scope>NUCLEOTIDE SEQUENCE [LARGE SCALE GENOMIC DNA]</scope>
    <source>
        <strain evidence="2">SL3-2-4</strain>
    </source>
</reference>
<comment type="caution">
    <text evidence="1">The sequence shown here is derived from an EMBL/GenBank/DDBJ whole genome shotgun (WGS) entry which is preliminary data.</text>
</comment>
<dbReference type="InterPro" id="IPR006764">
    <property type="entry name" value="SAM_dep_MeTrfase_SAV2177_type"/>
</dbReference>
<evidence type="ECO:0008006" key="3">
    <source>
        <dbReference type="Google" id="ProtNLM"/>
    </source>
</evidence>
<dbReference type="Gene3D" id="3.40.50.150">
    <property type="entry name" value="Vaccinia Virus protein VP39"/>
    <property type="match status" value="1"/>
</dbReference>
<name>A0A4D4J934_9PSEU</name>
<dbReference type="Proteomes" id="UP000298860">
    <property type="component" value="Unassembled WGS sequence"/>
</dbReference>
<proteinExistence type="predicted"/>
<accession>A0A4D4J934</accession>
<dbReference type="EMBL" id="BJFL01000039">
    <property type="protein sequence ID" value="GDY33335.1"/>
    <property type="molecule type" value="Genomic_DNA"/>
</dbReference>
<organism evidence="1 2">
    <name type="scientific">Gandjariella thermophila</name>
    <dbReference type="NCBI Taxonomy" id="1931992"/>
    <lineage>
        <taxon>Bacteria</taxon>
        <taxon>Bacillati</taxon>
        <taxon>Actinomycetota</taxon>
        <taxon>Actinomycetes</taxon>
        <taxon>Pseudonocardiales</taxon>
        <taxon>Pseudonocardiaceae</taxon>
        <taxon>Gandjariella</taxon>
    </lineage>
</organism>
<dbReference type="Pfam" id="PF04672">
    <property type="entry name" value="Methyltransf_19"/>
    <property type="match status" value="1"/>
</dbReference>
<dbReference type="InterPro" id="IPR029063">
    <property type="entry name" value="SAM-dependent_MTases_sf"/>
</dbReference>
<dbReference type="CDD" id="cd02440">
    <property type="entry name" value="AdoMet_MTases"/>
    <property type="match status" value="1"/>
</dbReference>
<evidence type="ECO:0000313" key="2">
    <source>
        <dbReference type="Proteomes" id="UP000298860"/>
    </source>
</evidence>
<dbReference type="SUPFAM" id="SSF53335">
    <property type="entry name" value="S-adenosyl-L-methionine-dependent methyltransferases"/>
    <property type="match status" value="1"/>
</dbReference>
<sequence>MRRAVRYLIRLGVRQFLDLGSGIPTAGHVHHTAHAVDPGCRVVYVDSDPVAVDDGRALVGQDERVAMLQADFRQADDVLSAPDCRALLHPDQPTAVLLIDSLPYVSDADHPEQILTTYRRMLGPGNYLALSHGCPDDELAAGFARFERLFGIPIPPLVLRDADQIAGLLTAFELLEPNIVTVPQWHPDGDLHAHPEKFPGLAALARTG</sequence>
<keyword evidence="2" id="KW-1185">Reference proteome</keyword>
<gene>
    <name evidence="1" type="ORF">GTS_49680</name>
</gene>
<evidence type="ECO:0000313" key="1">
    <source>
        <dbReference type="EMBL" id="GDY33335.1"/>
    </source>
</evidence>